<feature type="domain" description="IstB-like ATP-binding" evidence="1">
    <location>
        <begin position="1"/>
        <end position="55"/>
    </location>
</feature>
<gene>
    <name evidence="2" type="ORF">CE91St55_10180</name>
</gene>
<dbReference type="InterPro" id="IPR027417">
    <property type="entry name" value="P-loop_NTPase"/>
</dbReference>
<reference evidence="2" key="1">
    <citation type="submission" date="2022-01" db="EMBL/GenBank/DDBJ databases">
        <title>Novel bile acid biosynthetic pathways are enriched in the microbiome of centenarians.</title>
        <authorList>
            <person name="Sato Y."/>
            <person name="Atarashi K."/>
            <person name="Plichta R.D."/>
            <person name="Arai Y."/>
            <person name="Sasajima S."/>
            <person name="Kearney M.S."/>
            <person name="Suda W."/>
            <person name="Takeshita K."/>
            <person name="Sasaki T."/>
            <person name="Okamoto S."/>
            <person name="Skelly N.A."/>
            <person name="Okamura Y."/>
            <person name="Vlamakis H."/>
            <person name="Li Y."/>
            <person name="Tanoue T."/>
            <person name="Takei H."/>
            <person name="Nittono H."/>
            <person name="Narushima S."/>
            <person name="Irie J."/>
            <person name="Itoh H."/>
            <person name="Moriya K."/>
            <person name="Sugiura Y."/>
            <person name="Suematsu M."/>
            <person name="Moritoki N."/>
            <person name="Shibata S."/>
            <person name="Littman R.D."/>
            <person name="Fischbach A.M."/>
            <person name="Uwamino Y."/>
            <person name="Inoue T."/>
            <person name="Honda A."/>
            <person name="Hattori M."/>
            <person name="Murai T."/>
            <person name="Xavier J.R."/>
            <person name="Hirose N."/>
            <person name="Honda K."/>
        </authorList>
    </citation>
    <scope>NUCLEOTIDE SEQUENCE</scope>
    <source>
        <strain evidence="2">CE91-St55</strain>
    </source>
</reference>
<sequence>MACAFGMEACKQRYKTKYVWLPDRLLELEMSRNDRTYKKVQAKYANTLLLIIDDCFTDVATNHPLSSVRCMIPVDGTISLAEIKALWQKQSSTGLSTMPIRLMLFPQIQLTTDL</sequence>
<proteinExistence type="predicted"/>
<name>A0AA37JDV0_9FIRM</name>
<dbReference type="Pfam" id="PF01695">
    <property type="entry name" value="IstB_IS21"/>
    <property type="match status" value="1"/>
</dbReference>
<organism evidence="2 3">
    <name type="scientific">Hungatella hathewayi</name>
    <dbReference type="NCBI Taxonomy" id="154046"/>
    <lineage>
        <taxon>Bacteria</taxon>
        <taxon>Bacillati</taxon>
        <taxon>Bacillota</taxon>
        <taxon>Clostridia</taxon>
        <taxon>Lachnospirales</taxon>
        <taxon>Lachnospiraceae</taxon>
        <taxon>Hungatella</taxon>
    </lineage>
</organism>
<accession>A0AA37JDV0</accession>
<evidence type="ECO:0000259" key="1">
    <source>
        <dbReference type="Pfam" id="PF01695"/>
    </source>
</evidence>
<dbReference type="InterPro" id="IPR002611">
    <property type="entry name" value="IstB_ATP-bd"/>
</dbReference>
<dbReference type="GO" id="GO:0005524">
    <property type="term" value="F:ATP binding"/>
    <property type="evidence" value="ECO:0007669"/>
    <property type="project" value="InterPro"/>
</dbReference>
<dbReference type="AlphaFoldDB" id="A0AA37JDV0"/>
<dbReference type="EMBL" id="BQNJ01000001">
    <property type="protein sequence ID" value="GKG99036.1"/>
    <property type="molecule type" value="Genomic_DNA"/>
</dbReference>
<comment type="caution">
    <text evidence="2">The sequence shown here is derived from an EMBL/GenBank/DDBJ whole genome shotgun (WGS) entry which is preliminary data.</text>
</comment>
<dbReference type="Proteomes" id="UP001055091">
    <property type="component" value="Unassembled WGS sequence"/>
</dbReference>
<dbReference type="Gene3D" id="3.40.50.300">
    <property type="entry name" value="P-loop containing nucleotide triphosphate hydrolases"/>
    <property type="match status" value="1"/>
</dbReference>
<protein>
    <recommendedName>
        <fullName evidence="1">IstB-like ATP-binding domain-containing protein</fullName>
    </recommendedName>
</protein>
<evidence type="ECO:0000313" key="2">
    <source>
        <dbReference type="EMBL" id="GKG99036.1"/>
    </source>
</evidence>
<evidence type="ECO:0000313" key="3">
    <source>
        <dbReference type="Proteomes" id="UP001055091"/>
    </source>
</evidence>